<sequence>MKTAAFLNDIQYNEEKVAITLLLETDFSKEIRIVFKKNQVMKDHKAPYPIVVQVLKGSINFGVNNEVKKLNSGDIISLEAKVIHNLTALEDSVVRLTLSKSDSVNRVKEV</sequence>
<dbReference type="PANTHER" id="PTHR37694">
    <property type="entry name" value="SLR8022 PROTEIN"/>
    <property type="match status" value="1"/>
</dbReference>
<accession>A0A420DYI6</accession>
<comment type="caution">
    <text evidence="1">The sequence shown here is derived from an EMBL/GenBank/DDBJ whole genome shotgun (WGS) entry which is preliminary data.</text>
</comment>
<dbReference type="Gene3D" id="2.60.120.10">
    <property type="entry name" value="Jelly Rolls"/>
    <property type="match status" value="1"/>
</dbReference>
<dbReference type="InterPro" id="IPR011051">
    <property type="entry name" value="RmlC_Cupin_sf"/>
</dbReference>
<dbReference type="PANTHER" id="PTHR37694:SF1">
    <property type="entry name" value="SLR8022 PROTEIN"/>
    <property type="match status" value="1"/>
</dbReference>
<dbReference type="Proteomes" id="UP000285780">
    <property type="component" value="Unassembled WGS sequence"/>
</dbReference>
<dbReference type="AlphaFoldDB" id="A0A420DYI6"/>
<dbReference type="CDD" id="cd02230">
    <property type="entry name" value="cupin_HP0902-like"/>
    <property type="match status" value="1"/>
</dbReference>
<organism evidence="1 2">
    <name type="scientific">Tenacibaculum lutimaris</name>
    <dbReference type="NCBI Taxonomy" id="285258"/>
    <lineage>
        <taxon>Bacteria</taxon>
        <taxon>Pseudomonadati</taxon>
        <taxon>Bacteroidota</taxon>
        <taxon>Flavobacteriia</taxon>
        <taxon>Flavobacteriales</taxon>
        <taxon>Flavobacteriaceae</taxon>
        <taxon>Tenacibaculum</taxon>
    </lineage>
</organism>
<dbReference type="SUPFAM" id="SSF51182">
    <property type="entry name" value="RmlC-like cupins"/>
    <property type="match status" value="1"/>
</dbReference>
<dbReference type="EMBL" id="RAQM01000012">
    <property type="protein sequence ID" value="RKF02878.1"/>
    <property type="molecule type" value="Genomic_DNA"/>
</dbReference>
<dbReference type="RefSeq" id="WP_028892884.1">
    <property type="nucleotide sequence ID" value="NZ_RAQM01000012.1"/>
</dbReference>
<evidence type="ECO:0000313" key="2">
    <source>
        <dbReference type="Proteomes" id="UP000285780"/>
    </source>
</evidence>
<protein>
    <recommendedName>
        <fullName evidence="3">Quercetin dioxygenase-like cupin family protein</fullName>
    </recommendedName>
</protein>
<gene>
    <name evidence="1" type="ORF">C8N26_2520</name>
</gene>
<name>A0A420DYI6_9FLAO</name>
<reference evidence="1 2" key="1">
    <citation type="submission" date="2018-09" db="EMBL/GenBank/DDBJ databases">
        <title>Genomic Encyclopedia of Archaeal and Bacterial Type Strains, Phase II (KMG-II): from individual species to whole genera.</title>
        <authorList>
            <person name="Goeker M."/>
        </authorList>
    </citation>
    <scope>NUCLEOTIDE SEQUENCE [LARGE SCALE GENOMIC DNA]</scope>
    <source>
        <strain evidence="1 2">DSM 16505</strain>
    </source>
</reference>
<dbReference type="InterPro" id="IPR014710">
    <property type="entry name" value="RmlC-like_jellyroll"/>
</dbReference>
<evidence type="ECO:0000313" key="1">
    <source>
        <dbReference type="EMBL" id="RKF02878.1"/>
    </source>
</evidence>
<keyword evidence="2" id="KW-1185">Reference proteome</keyword>
<evidence type="ECO:0008006" key="3">
    <source>
        <dbReference type="Google" id="ProtNLM"/>
    </source>
</evidence>
<proteinExistence type="predicted"/>